<keyword evidence="10" id="KW-1185">Reference proteome</keyword>
<dbReference type="Proteomes" id="UP000253490">
    <property type="component" value="Unassembled WGS sequence"/>
</dbReference>
<dbReference type="NCBIfam" id="NF004050">
    <property type="entry name" value="PRK05569.1"/>
    <property type="match status" value="1"/>
</dbReference>
<name>A0A366I9X4_9FIRM</name>
<dbReference type="Pfam" id="PF00258">
    <property type="entry name" value="Flavodoxin_1"/>
    <property type="match status" value="1"/>
</dbReference>
<gene>
    <name evidence="9" type="ORF">DES36_105122</name>
</gene>
<reference evidence="9 10" key="1">
    <citation type="submission" date="2018-06" db="EMBL/GenBank/DDBJ databases">
        <title>Genomic Encyclopedia of Type Strains, Phase IV (KMG-IV): sequencing the most valuable type-strain genomes for metagenomic binning, comparative biology and taxonomic classification.</title>
        <authorList>
            <person name="Goeker M."/>
        </authorList>
    </citation>
    <scope>NUCLEOTIDE SEQUENCE [LARGE SCALE GENOMIC DNA]</scope>
    <source>
        <strain evidence="9 10">DSM 22112</strain>
    </source>
</reference>
<dbReference type="RefSeq" id="WP_113920171.1">
    <property type="nucleotide sequence ID" value="NZ_QNRX01000005.1"/>
</dbReference>
<keyword evidence="6 7" id="KW-0249">Electron transport</keyword>
<dbReference type="GO" id="GO:0010181">
    <property type="term" value="F:FMN binding"/>
    <property type="evidence" value="ECO:0007669"/>
    <property type="project" value="UniProtKB-UniRule"/>
</dbReference>
<comment type="similarity">
    <text evidence="2 7">Belongs to the flavodoxin family.</text>
</comment>
<comment type="caution">
    <text evidence="9">The sequence shown here is derived from an EMBL/GenBank/DDBJ whole genome shotgun (WGS) entry which is preliminary data.</text>
</comment>
<feature type="domain" description="Flavodoxin-like" evidence="8">
    <location>
        <begin position="4"/>
        <end position="139"/>
    </location>
</feature>
<dbReference type="Gene3D" id="3.40.50.360">
    <property type="match status" value="1"/>
</dbReference>
<protein>
    <recommendedName>
        <fullName evidence="7">Flavodoxin</fullName>
    </recommendedName>
</protein>
<evidence type="ECO:0000256" key="5">
    <source>
        <dbReference type="ARBA" id="ARBA00022643"/>
    </source>
</evidence>
<dbReference type="PROSITE" id="PS50902">
    <property type="entry name" value="FLAVODOXIN_LIKE"/>
    <property type="match status" value="1"/>
</dbReference>
<evidence type="ECO:0000313" key="10">
    <source>
        <dbReference type="Proteomes" id="UP000253490"/>
    </source>
</evidence>
<evidence type="ECO:0000313" key="9">
    <source>
        <dbReference type="EMBL" id="RBP66741.1"/>
    </source>
</evidence>
<dbReference type="AlphaFoldDB" id="A0A366I9X4"/>
<dbReference type="PANTHER" id="PTHR43717:SF1">
    <property type="entry name" value="ANAEROBIC NITRIC OXIDE REDUCTASE FLAVORUBREDOXIN"/>
    <property type="match status" value="1"/>
</dbReference>
<dbReference type="GO" id="GO:0009055">
    <property type="term" value="F:electron transfer activity"/>
    <property type="evidence" value="ECO:0007669"/>
    <property type="project" value="UniProtKB-UniRule"/>
</dbReference>
<sequence length="144" mass="16038">MKKISIIYWSGTGNTELMAKAMEEGLGDVQVELISVEQATVDHVLQADGVALGCPSMGAEELEEEVMEPFICELESEDLKGKPVILFGSYGWGDGEWMEDWQERMKNLGVHLIDEGLIVHEEPTEEGLLQCKELAMRLAEVVKK</sequence>
<evidence type="ECO:0000259" key="8">
    <source>
        <dbReference type="PROSITE" id="PS50902"/>
    </source>
</evidence>
<proteinExistence type="inferred from homology"/>
<keyword evidence="4 7" id="KW-0285">Flavoprotein</keyword>
<comment type="function">
    <text evidence="7">Low-potential electron donor to a number of redox enzymes.</text>
</comment>
<accession>A0A366I9X4</accession>
<keyword evidence="3 7" id="KW-0813">Transport</keyword>
<comment type="cofactor">
    <cofactor evidence="1 7">
        <name>FMN</name>
        <dbReference type="ChEBI" id="CHEBI:58210"/>
    </cofactor>
</comment>
<evidence type="ECO:0000256" key="3">
    <source>
        <dbReference type="ARBA" id="ARBA00022448"/>
    </source>
</evidence>
<dbReference type="InterPro" id="IPR029039">
    <property type="entry name" value="Flavoprotein-like_sf"/>
</dbReference>
<dbReference type="EMBL" id="QNRX01000005">
    <property type="protein sequence ID" value="RBP66741.1"/>
    <property type="molecule type" value="Genomic_DNA"/>
</dbReference>
<evidence type="ECO:0000256" key="4">
    <source>
        <dbReference type="ARBA" id="ARBA00022630"/>
    </source>
</evidence>
<evidence type="ECO:0000256" key="7">
    <source>
        <dbReference type="RuleBase" id="RU367037"/>
    </source>
</evidence>
<evidence type="ECO:0000256" key="6">
    <source>
        <dbReference type="ARBA" id="ARBA00022982"/>
    </source>
</evidence>
<dbReference type="OrthoDB" id="9790745at2"/>
<dbReference type="InterPro" id="IPR010087">
    <property type="entry name" value="Flav_short"/>
</dbReference>
<dbReference type="SUPFAM" id="SSF52218">
    <property type="entry name" value="Flavoproteins"/>
    <property type="match status" value="1"/>
</dbReference>
<organism evidence="9 10">
    <name type="scientific">Alkalibaculum bacchi</name>
    <dbReference type="NCBI Taxonomy" id="645887"/>
    <lineage>
        <taxon>Bacteria</taxon>
        <taxon>Bacillati</taxon>
        <taxon>Bacillota</taxon>
        <taxon>Clostridia</taxon>
        <taxon>Eubacteriales</taxon>
        <taxon>Eubacteriaceae</taxon>
        <taxon>Alkalibaculum</taxon>
    </lineage>
</organism>
<evidence type="ECO:0000256" key="2">
    <source>
        <dbReference type="ARBA" id="ARBA00005267"/>
    </source>
</evidence>
<dbReference type="InterPro" id="IPR008254">
    <property type="entry name" value="Flavodoxin/NO_synth"/>
</dbReference>
<dbReference type="PANTHER" id="PTHR43717">
    <property type="entry name" value="ANAEROBIC NITRIC OXIDE REDUCTASE FLAVORUBREDOXIN"/>
    <property type="match status" value="1"/>
</dbReference>
<keyword evidence="5 7" id="KW-0288">FMN</keyword>
<evidence type="ECO:0000256" key="1">
    <source>
        <dbReference type="ARBA" id="ARBA00001917"/>
    </source>
</evidence>
<dbReference type="GO" id="GO:0016651">
    <property type="term" value="F:oxidoreductase activity, acting on NAD(P)H"/>
    <property type="evidence" value="ECO:0007669"/>
    <property type="project" value="UniProtKB-ARBA"/>
</dbReference>
<dbReference type="NCBIfam" id="TIGR01753">
    <property type="entry name" value="flav_short"/>
    <property type="match status" value="1"/>
</dbReference>